<reference evidence="4" key="1">
    <citation type="journal article" date="2017" name="Plant J.">
        <title>The pomegranate (Punica granatum L.) genome and the genomics of punicalagin biosynthesis.</title>
        <authorList>
            <person name="Qin G."/>
            <person name="Xu C."/>
            <person name="Ming R."/>
            <person name="Tang H."/>
            <person name="Guyot R."/>
            <person name="Kramer E.M."/>
            <person name="Hu Y."/>
            <person name="Yi X."/>
            <person name="Qi Y."/>
            <person name="Xu X."/>
            <person name="Gao Z."/>
            <person name="Pan H."/>
            <person name="Jian J."/>
            <person name="Tian Y."/>
            <person name="Yue Z."/>
            <person name="Xu Y."/>
        </authorList>
    </citation>
    <scope>NUCLEOTIDE SEQUENCE [LARGE SCALE GENOMIC DNA]</scope>
    <source>
        <strain evidence="4">cv. Dabenzi</strain>
    </source>
</reference>
<keyword evidence="2" id="KW-1133">Transmembrane helix</keyword>
<proteinExistence type="predicted"/>
<organism evidence="3 4">
    <name type="scientific">Punica granatum</name>
    <name type="common">Pomegranate</name>
    <dbReference type="NCBI Taxonomy" id="22663"/>
    <lineage>
        <taxon>Eukaryota</taxon>
        <taxon>Viridiplantae</taxon>
        <taxon>Streptophyta</taxon>
        <taxon>Embryophyta</taxon>
        <taxon>Tracheophyta</taxon>
        <taxon>Spermatophyta</taxon>
        <taxon>Magnoliopsida</taxon>
        <taxon>eudicotyledons</taxon>
        <taxon>Gunneridae</taxon>
        <taxon>Pentapetalae</taxon>
        <taxon>rosids</taxon>
        <taxon>malvids</taxon>
        <taxon>Myrtales</taxon>
        <taxon>Lythraceae</taxon>
        <taxon>Punica</taxon>
    </lineage>
</organism>
<keyword evidence="2" id="KW-0472">Membrane</keyword>
<dbReference type="Proteomes" id="UP000197138">
    <property type="component" value="Unassembled WGS sequence"/>
</dbReference>
<feature type="region of interest" description="Disordered" evidence="1">
    <location>
        <begin position="1"/>
        <end position="20"/>
    </location>
</feature>
<accession>A0A218WPS1</accession>
<evidence type="ECO:0000313" key="3">
    <source>
        <dbReference type="EMBL" id="OWM74867.1"/>
    </source>
</evidence>
<comment type="caution">
    <text evidence="3">The sequence shown here is derived from an EMBL/GenBank/DDBJ whole genome shotgun (WGS) entry which is preliminary data.</text>
</comment>
<dbReference type="EMBL" id="MTKT01003433">
    <property type="protein sequence ID" value="OWM74867.1"/>
    <property type="molecule type" value="Genomic_DNA"/>
</dbReference>
<feature type="transmembrane region" description="Helical" evidence="2">
    <location>
        <begin position="99"/>
        <end position="117"/>
    </location>
</feature>
<sequence length="118" mass="13397">MERSHQCQRSSHEIHHQPGGGRAMKFVRDFLHGVGILSPMVREFIPLSGEAGVVEQIFLFICKVAGMMLEQGRSTSPLIMCIHAFCRFIAFGFELHRNGYFVIWILMFVFISVLALIA</sequence>
<feature type="compositionally biased region" description="Basic and acidic residues" evidence="1">
    <location>
        <begin position="1"/>
        <end position="16"/>
    </location>
</feature>
<name>A0A218WPS1_PUNGR</name>
<protein>
    <submittedName>
        <fullName evidence="3">Uncharacterized protein</fullName>
    </submittedName>
</protein>
<keyword evidence="2" id="KW-0812">Transmembrane</keyword>
<evidence type="ECO:0000256" key="1">
    <source>
        <dbReference type="SAM" id="MobiDB-lite"/>
    </source>
</evidence>
<dbReference type="AlphaFoldDB" id="A0A218WPS1"/>
<evidence type="ECO:0000313" key="4">
    <source>
        <dbReference type="Proteomes" id="UP000197138"/>
    </source>
</evidence>
<evidence type="ECO:0000256" key="2">
    <source>
        <dbReference type="SAM" id="Phobius"/>
    </source>
</evidence>
<gene>
    <name evidence="3" type="ORF">CDL15_Pgr004634</name>
</gene>